<evidence type="ECO:0000256" key="5">
    <source>
        <dbReference type="ARBA" id="ARBA00022840"/>
    </source>
</evidence>
<keyword evidence="7" id="KW-0234">DNA repair</keyword>
<keyword evidence="3" id="KW-0378">Hydrolase</keyword>
<evidence type="ECO:0000256" key="2">
    <source>
        <dbReference type="ARBA" id="ARBA00022763"/>
    </source>
</evidence>
<dbReference type="InterPro" id="IPR045562">
    <property type="entry name" value="RecG_dom3_C"/>
</dbReference>
<dbReference type="InterPro" id="IPR014001">
    <property type="entry name" value="Helicase_ATP-bd"/>
</dbReference>
<evidence type="ECO:0000256" key="8">
    <source>
        <dbReference type="ARBA" id="ARBA00049819"/>
    </source>
</evidence>
<evidence type="ECO:0000256" key="7">
    <source>
        <dbReference type="ARBA" id="ARBA00023204"/>
    </source>
</evidence>
<dbReference type="Gene3D" id="2.40.50.140">
    <property type="entry name" value="Nucleic acid-binding proteins"/>
    <property type="match status" value="1"/>
</dbReference>
<dbReference type="Pfam" id="PF19833">
    <property type="entry name" value="RecG_dom3_C"/>
    <property type="match status" value="1"/>
</dbReference>
<dbReference type="SMART" id="SM00490">
    <property type="entry name" value="HELICc"/>
    <property type="match status" value="1"/>
</dbReference>
<dbReference type="EMBL" id="VGIY01000113">
    <property type="protein sequence ID" value="MBM3317369.1"/>
    <property type="molecule type" value="Genomic_DNA"/>
</dbReference>
<dbReference type="Pfam" id="PF17191">
    <property type="entry name" value="RecG_wedge"/>
    <property type="match status" value="1"/>
</dbReference>
<evidence type="ECO:0000259" key="9">
    <source>
        <dbReference type="PROSITE" id="PS51192"/>
    </source>
</evidence>
<dbReference type="InterPro" id="IPR047112">
    <property type="entry name" value="RecG/Mfd"/>
</dbReference>
<organism evidence="11 12">
    <name type="scientific">Eiseniibacteriota bacterium</name>
    <dbReference type="NCBI Taxonomy" id="2212470"/>
    <lineage>
        <taxon>Bacteria</taxon>
        <taxon>Candidatus Eiseniibacteriota</taxon>
    </lineage>
</organism>
<dbReference type="SUPFAM" id="SSF50249">
    <property type="entry name" value="Nucleic acid-binding proteins"/>
    <property type="match status" value="1"/>
</dbReference>
<evidence type="ECO:0000313" key="11">
    <source>
        <dbReference type="EMBL" id="MBM3317369.1"/>
    </source>
</evidence>
<comment type="caution">
    <text evidence="11">The sequence shown here is derived from an EMBL/GenBank/DDBJ whole genome shotgun (WGS) entry which is preliminary data.</text>
</comment>
<dbReference type="Pfam" id="PF00270">
    <property type="entry name" value="DEAD"/>
    <property type="match status" value="1"/>
</dbReference>
<feature type="domain" description="Helicase C-terminal" evidence="10">
    <location>
        <begin position="480"/>
        <end position="638"/>
    </location>
</feature>
<keyword evidence="2" id="KW-0227">DNA damage</keyword>
<name>A0A938BLU4_UNCEI</name>
<dbReference type="InterPro" id="IPR012340">
    <property type="entry name" value="NA-bd_OB-fold"/>
</dbReference>
<dbReference type="InterPro" id="IPR027417">
    <property type="entry name" value="P-loop_NTPase"/>
</dbReference>
<dbReference type="PROSITE" id="PS51194">
    <property type="entry name" value="HELICASE_CTER"/>
    <property type="match status" value="1"/>
</dbReference>
<dbReference type="Gene3D" id="3.40.50.300">
    <property type="entry name" value="P-loop containing nucleotide triphosphate hydrolases"/>
    <property type="match status" value="2"/>
</dbReference>
<evidence type="ECO:0000256" key="3">
    <source>
        <dbReference type="ARBA" id="ARBA00022801"/>
    </source>
</evidence>
<dbReference type="GO" id="GO:0003678">
    <property type="term" value="F:DNA helicase activity"/>
    <property type="evidence" value="ECO:0007669"/>
    <property type="project" value="TreeGrafter"/>
</dbReference>
<dbReference type="SUPFAM" id="SSF52540">
    <property type="entry name" value="P-loop containing nucleoside triphosphate hydrolases"/>
    <property type="match status" value="2"/>
</dbReference>
<evidence type="ECO:0000256" key="6">
    <source>
        <dbReference type="ARBA" id="ARBA00023125"/>
    </source>
</evidence>
<dbReference type="InterPro" id="IPR001650">
    <property type="entry name" value="Helicase_C-like"/>
</dbReference>
<keyword evidence="1" id="KW-0547">Nucleotide-binding</keyword>
<dbReference type="InterPro" id="IPR011545">
    <property type="entry name" value="DEAD/DEAH_box_helicase_dom"/>
</dbReference>
<evidence type="ECO:0000256" key="1">
    <source>
        <dbReference type="ARBA" id="ARBA00022741"/>
    </source>
</evidence>
<accession>A0A938BLU4</accession>
<dbReference type="GO" id="GO:0006281">
    <property type="term" value="P:DNA repair"/>
    <property type="evidence" value="ECO:0007669"/>
    <property type="project" value="UniProtKB-KW"/>
</dbReference>
<dbReference type="NCBIfam" id="NF008168">
    <property type="entry name" value="PRK10917.2-2"/>
    <property type="match status" value="1"/>
</dbReference>
<reference evidence="11" key="1">
    <citation type="submission" date="2019-03" db="EMBL/GenBank/DDBJ databases">
        <title>Lake Tanganyika Metagenome-Assembled Genomes (MAGs).</title>
        <authorList>
            <person name="Tran P."/>
        </authorList>
    </citation>
    <scope>NUCLEOTIDE SEQUENCE</scope>
    <source>
        <strain evidence="11">M_DeepCast_400m_m2_100</strain>
    </source>
</reference>
<dbReference type="GO" id="GO:0016787">
    <property type="term" value="F:hydrolase activity"/>
    <property type="evidence" value="ECO:0007669"/>
    <property type="project" value="UniProtKB-KW"/>
</dbReference>
<dbReference type="Proteomes" id="UP000748308">
    <property type="component" value="Unassembled WGS sequence"/>
</dbReference>
<dbReference type="GO" id="GO:0003677">
    <property type="term" value="F:DNA binding"/>
    <property type="evidence" value="ECO:0007669"/>
    <property type="project" value="UniProtKB-KW"/>
</dbReference>
<keyword evidence="4 11" id="KW-0347">Helicase</keyword>
<keyword evidence="5" id="KW-0067">ATP-binding</keyword>
<proteinExistence type="predicted"/>
<dbReference type="NCBIfam" id="NF008165">
    <property type="entry name" value="PRK10917.1-3"/>
    <property type="match status" value="1"/>
</dbReference>
<dbReference type="PROSITE" id="PS51192">
    <property type="entry name" value="HELICASE_ATP_BIND_1"/>
    <property type="match status" value="1"/>
</dbReference>
<dbReference type="GO" id="GO:0005524">
    <property type="term" value="F:ATP binding"/>
    <property type="evidence" value="ECO:0007669"/>
    <property type="project" value="UniProtKB-KW"/>
</dbReference>
<evidence type="ECO:0000259" key="10">
    <source>
        <dbReference type="PROSITE" id="PS51194"/>
    </source>
</evidence>
<sequence>MIDPADSLRYLKGAGPARARLLERLELRTLGDLLEHYPRAYLDRTRLTPLGQLQPGGDYTAAGMVSSVAEHRSRGGRSSLHALLDDGTGRVECVWFNQPYLRERLRRGTRVLLSGRVEVFQTLRFVNPEFEVVAGPGGGEGAGAEAAEAAEAAETAEAAAFSAPGIVPVYPLTAGITQRVLRRLVRQALADCAPALAEFLPADILSRQRLPAWGSAVRGIHFPDSQEDCQEARRRIAFQELFDLQLLLACSRSVWERPQTARPLASAGRLLAALERGLPFRLTGAQHRAIARLREDLARDRPMHRLLEGDVGSGKTLVALAAALCAVEAGAQVAVMAPTEILAAQHAATFARHAEALGVRTALLTGGLSCARAREVREQVARGDVQILLGTQALIQETVAFASLGFVVIDEQHRFGVLQRARLLGKGSSPHALWMSATPIPRTLALTLFGDLDISLLDEKPPGRRPPRTHVVPRRRYAEMLDYIARELDAGGQSYFVCPAIEASETLDLRAAEELFARLQGDSPLCRFRGALLHGRLRAEEKSRAMEGFAQGETAFLVATTVVEVGMDVPNANLMVIEHPERYGLSQLHQLRGRVGRGRQPAHVFLIEPAAAGPEARARIEALVREEDGLRIAEEDLRQRGPGDFFGVRQSGLPPFKVADPVGRPELLEAARDEAFALVGREGVSGLRSTALWRRLMLRFGDSLDLYGIG</sequence>
<dbReference type="SMART" id="SM00487">
    <property type="entry name" value="DEXDc"/>
    <property type="match status" value="1"/>
</dbReference>
<dbReference type="PANTHER" id="PTHR47964:SF1">
    <property type="entry name" value="ATP-DEPENDENT DNA HELICASE HOMOLOG RECG, CHLOROPLASTIC"/>
    <property type="match status" value="1"/>
</dbReference>
<dbReference type="CDD" id="cd04488">
    <property type="entry name" value="RecG_wedge_OBF"/>
    <property type="match status" value="1"/>
</dbReference>
<evidence type="ECO:0000313" key="12">
    <source>
        <dbReference type="Proteomes" id="UP000748308"/>
    </source>
</evidence>
<protein>
    <recommendedName>
        <fullName evidence="8">Probable DNA 3'-5' helicase RecG</fullName>
    </recommendedName>
</protein>
<dbReference type="Pfam" id="PF00271">
    <property type="entry name" value="Helicase_C"/>
    <property type="match status" value="1"/>
</dbReference>
<evidence type="ECO:0000256" key="4">
    <source>
        <dbReference type="ARBA" id="ARBA00022806"/>
    </source>
</evidence>
<feature type="domain" description="Helicase ATP-binding" evidence="9">
    <location>
        <begin position="296"/>
        <end position="457"/>
    </location>
</feature>
<keyword evidence="6" id="KW-0238">DNA-binding</keyword>
<dbReference type="AlphaFoldDB" id="A0A938BLU4"/>
<dbReference type="InterPro" id="IPR033454">
    <property type="entry name" value="RecG_wedge"/>
</dbReference>
<dbReference type="PANTHER" id="PTHR47964">
    <property type="entry name" value="ATP-DEPENDENT DNA HELICASE HOMOLOG RECG, CHLOROPLASTIC"/>
    <property type="match status" value="1"/>
</dbReference>
<gene>
    <name evidence="11" type="primary">recG</name>
    <name evidence="11" type="ORF">FJY75_05910</name>
</gene>